<dbReference type="AlphaFoldDB" id="A0AAV7KM73"/>
<keyword evidence="2" id="KW-1185">Reference proteome</keyword>
<name>A0AAV7KM73_PLEWA</name>
<evidence type="ECO:0000313" key="2">
    <source>
        <dbReference type="Proteomes" id="UP001066276"/>
    </source>
</evidence>
<reference evidence="1" key="1">
    <citation type="journal article" date="2022" name="bioRxiv">
        <title>Sequencing and chromosome-scale assembly of the giantPleurodeles waltlgenome.</title>
        <authorList>
            <person name="Brown T."/>
            <person name="Elewa A."/>
            <person name="Iarovenko S."/>
            <person name="Subramanian E."/>
            <person name="Araus A.J."/>
            <person name="Petzold A."/>
            <person name="Susuki M."/>
            <person name="Suzuki K.-i.T."/>
            <person name="Hayashi T."/>
            <person name="Toyoda A."/>
            <person name="Oliveira C."/>
            <person name="Osipova E."/>
            <person name="Leigh N.D."/>
            <person name="Simon A."/>
            <person name="Yun M.H."/>
        </authorList>
    </citation>
    <scope>NUCLEOTIDE SEQUENCE</scope>
    <source>
        <strain evidence="1">20211129_DDA</strain>
        <tissue evidence="1">Liver</tissue>
    </source>
</reference>
<evidence type="ECO:0000313" key="1">
    <source>
        <dbReference type="EMBL" id="KAJ1080246.1"/>
    </source>
</evidence>
<sequence>MGMASKLANCRETIPERLSGHRGKARIPLRGHIPHISRFGTKPNTLNSPKRLEAILYGRTSHQSLTADVINLGHVCITFFVCSQLTLTGRALLRRSPACGSVPGVRPRSRVPASKTRLLAGPGLRALYITSDGKRPSHPFPGSGPLLAPPDSASLYF</sequence>
<accession>A0AAV7KM73</accession>
<comment type="caution">
    <text evidence="1">The sequence shown here is derived from an EMBL/GenBank/DDBJ whole genome shotgun (WGS) entry which is preliminary data.</text>
</comment>
<dbReference type="Proteomes" id="UP001066276">
    <property type="component" value="Chromosome 12"/>
</dbReference>
<gene>
    <name evidence="1" type="ORF">NDU88_000465</name>
</gene>
<dbReference type="EMBL" id="JANPWB010000016">
    <property type="protein sequence ID" value="KAJ1080246.1"/>
    <property type="molecule type" value="Genomic_DNA"/>
</dbReference>
<proteinExistence type="predicted"/>
<protein>
    <submittedName>
        <fullName evidence="1">Uncharacterized protein</fullName>
    </submittedName>
</protein>
<organism evidence="1 2">
    <name type="scientific">Pleurodeles waltl</name>
    <name type="common">Iberian ribbed newt</name>
    <dbReference type="NCBI Taxonomy" id="8319"/>
    <lineage>
        <taxon>Eukaryota</taxon>
        <taxon>Metazoa</taxon>
        <taxon>Chordata</taxon>
        <taxon>Craniata</taxon>
        <taxon>Vertebrata</taxon>
        <taxon>Euteleostomi</taxon>
        <taxon>Amphibia</taxon>
        <taxon>Batrachia</taxon>
        <taxon>Caudata</taxon>
        <taxon>Salamandroidea</taxon>
        <taxon>Salamandridae</taxon>
        <taxon>Pleurodelinae</taxon>
        <taxon>Pleurodeles</taxon>
    </lineage>
</organism>